<reference evidence="2 3" key="1">
    <citation type="journal article" date="2015" name="Genome Announc.">
        <title>Expanding the biotechnology potential of lactobacilli through comparative genomics of 213 strains and associated genera.</title>
        <authorList>
            <person name="Sun Z."/>
            <person name="Harris H.M."/>
            <person name="McCann A."/>
            <person name="Guo C."/>
            <person name="Argimon S."/>
            <person name="Zhang W."/>
            <person name="Yang X."/>
            <person name="Jeffery I.B."/>
            <person name="Cooney J.C."/>
            <person name="Kagawa T.F."/>
            <person name="Liu W."/>
            <person name="Song Y."/>
            <person name="Salvetti E."/>
            <person name="Wrobel A."/>
            <person name="Rasinkangas P."/>
            <person name="Parkhill J."/>
            <person name="Rea M.C."/>
            <person name="O'Sullivan O."/>
            <person name="Ritari J."/>
            <person name="Douillard F.P."/>
            <person name="Paul Ross R."/>
            <person name="Yang R."/>
            <person name="Briner A.E."/>
            <person name="Felis G.E."/>
            <person name="de Vos W.M."/>
            <person name="Barrangou R."/>
            <person name="Klaenhammer T.R."/>
            <person name="Caufield P.W."/>
            <person name="Cui Y."/>
            <person name="Zhang H."/>
            <person name="O'Toole P.W."/>
        </authorList>
    </citation>
    <scope>NUCLEOTIDE SEQUENCE [LARGE SCALE GENOMIC DNA]</scope>
    <source>
        <strain evidence="2 3">DSM 19394</strain>
    </source>
</reference>
<dbReference type="EMBL" id="AZDV01000026">
    <property type="protein sequence ID" value="KRK94870.1"/>
    <property type="molecule type" value="Genomic_DNA"/>
</dbReference>
<comment type="similarity">
    <text evidence="1">Belongs to the UPF0342 family.</text>
</comment>
<dbReference type="Gene3D" id="1.20.1500.10">
    <property type="entry name" value="YheA/YmcA-like"/>
    <property type="match status" value="1"/>
</dbReference>
<comment type="caution">
    <text evidence="2">The sequence shown here is derived from an EMBL/GenBank/DDBJ whole genome shotgun (WGS) entry which is preliminary data.</text>
</comment>
<dbReference type="PATRIC" id="fig|1423715.3.peg.876"/>
<dbReference type="AlphaFoldDB" id="A0A0R1LG87"/>
<evidence type="ECO:0000313" key="2">
    <source>
        <dbReference type="EMBL" id="KRK94870.1"/>
    </source>
</evidence>
<evidence type="ECO:0000256" key="1">
    <source>
        <dbReference type="HAMAP-Rule" id="MF_01526"/>
    </source>
</evidence>
<gene>
    <name evidence="2" type="ORF">FD25_GL000848</name>
</gene>
<evidence type="ECO:0000313" key="3">
    <source>
        <dbReference type="Proteomes" id="UP000051955"/>
    </source>
</evidence>
<dbReference type="RefSeq" id="WP_057804205.1">
    <property type="nucleotide sequence ID" value="NZ_AZDV01000026.1"/>
</dbReference>
<accession>A0A0R1LG87</accession>
<dbReference type="Proteomes" id="UP000051955">
    <property type="component" value="Unassembled WGS sequence"/>
</dbReference>
<dbReference type="HAMAP" id="MF_01526">
    <property type="entry name" value="UPF0342"/>
    <property type="match status" value="1"/>
</dbReference>
<sequence>MAENLKDLGATVAQALEATPEYQALQTAFTTMKADADTYKLFQDFQNLQMSLQQKQMSGQQLSDDELKHAQELATQVGAKPAIKDLMAKEKDVNQILNDLNSTITKPIQNIYQG</sequence>
<name>A0A0R1LG87_9LACO</name>
<keyword evidence="3" id="KW-1185">Reference proteome</keyword>
<dbReference type="STRING" id="1423715.FD25_GL000848"/>
<protein>
    <recommendedName>
        <fullName evidence="1">UPF0342 protein FD25_GL000848</fullName>
    </recommendedName>
</protein>
<dbReference type="InterPro" id="IPR023378">
    <property type="entry name" value="YheA/YmcA-like_dom_sf"/>
</dbReference>
<dbReference type="Pfam" id="PF06133">
    <property type="entry name" value="Com_YlbF"/>
    <property type="match status" value="1"/>
</dbReference>
<dbReference type="OrthoDB" id="9811402at2"/>
<dbReference type="SUPFAM" id="SSF158622">
    <property type="entry name" value="YheA/YmcA-like"/>
    <property type="match status" value="1"/>
</dbReference>
<proteinExistence type="inferred from homology"/>
<organism evidence="2 3">
    <name type="scientific">Levilactobacillus acidifarinae DSM 19394 = JCM 15949</name>
    <dbReference type="NCBI Taxonomy" id="1423715"/>
    <lineage>
        <taxon>Bacteria</taxon>
        <taxon>Bacillati</taxon>
        <taxon>Bacillota</taxon>
        <taxon>Bacilli</taxon>
        <taxon>Lactobacillales</taxon>
        <taxon>Lactobacillaceae</taxon>
        <taxon>Levilactobacillus</taxon>
    </lineage>
</organism>
<dbReference type="InterPro" id="IPR010368">
    <property type="entry name" value="Com_YlbF"/>
</dbReference>